<dbReference type="PANTHER" id="PTHR43427">
    <property type="entry name" value="CHLORIDE CHANNEL PROTEIN CLC-E"/>
    <property type="match status" value="1"/>
</dbReference>
<feature type="transmembrane region" description="Helical" evidence="5">
    <location>
        <begin position="322"/>
        <end position="340"/>
    </location>
</feature>
<dbReference type="InterPro" id="IPR001807">
    <property type="entry name" value="ClC"/>
</dbReference>
<dbReference type="InterPro" id="IPR050368">
    <property type="entry name" value="ClC-type_chloride_channel"/>
</dbReference>
<dbReference type="GO" id="GO:0016020">
    <property type="term" value="C:membrane"/>
    <property type="evidence" value="ECO:0007669"/>
    <property type="project" value="UniProtKB-SubCell"/>
</dbReference>
<keyword evidence="4 5" id="KW-0472">Membrane</keyword>
<evidence type="ECO:0000256" key="3">
    <source>
        <dbReference type="ARBA" id="ARBA00022989"/>
    </source>
</evidence>
<feature type="transmembrane region" description="Helical" evidence="5">
    <location>
        <begin position="102"/>
        <end position="127"/>
    </location>
</feature>
<comment type="subcellular location">
    <subcellularLocation>
        <location evidence="1">Membrane</location>
        <topology evidence="1">Multi-pass membrane protein</topology>
    </subcellularLocation>
</comment>
<feature type="transmembrane region" description="Helical" evidence="5">
    <location>
        <begin position="179"/>
        <end position="198"/>
    </location>
</feature>
<organism evidence="6">
    <name type="scientific">Limosilactobacillus allomucosae</name>
    <dbReference type="NCBI Taxonomy" id="3142938"/>
    <lineage>
        <taxon>Bacteria</taxon>
        <taxon>Bacillati</taxon>
        <taxon>Bacillota</taxon>
        <taxon>Bacilli</taxon>
        <taxon>Lactobacillales</taxon>
        <taxon>Lactobacillaceae</taxon>
        <taxon>Limosilactobacillus</taxon>
    </lineage>
</organism>
<dbReference type="Gene3D" id="1.10.3080.10">
    <property type="entry name" value="Clc chloride channel"/>
    <property type="match status" value="1"/>
</dbReference>
<evidence type="ECO:0000256" key="2">
    <source>
        <dbReference type="ARBA" id="ARBA00022692"/>
    </source>
</evidence>
<feature type="transmembrane region" description="Helical" evidence="5">
    <location>
        <begin position="7"/>
        <end position="27"/>
    </location>
</feature>
<feature type="transmembrane region" description="Helical" evidence="5">
    <location>
        <begin position="379"/>
        <end position="397"/>
    </location>
</feature>
<reference evidence="6" key="1">
    <citation type="submission" date="2024-04" db="EMBL/GenBank/DDBJ databases">
        <title>Limosilactobacillus allomucosae sp. nov., a novel species isolated from wild boar faecal samples as a potential probiotics for domestic pigs.</title>
        <authorList>
            <person name="Chen B."/>
        </authorList>
    </citation>
    <scope>NUCLEOTIDE SEQUENCE</scope>
    <source>
        <strain evidence="6">WILCCON 0051</strain>
    </source>
</reference>
<accession>A0AAU7C1F6</accession>
<gene>
    <name evidence="6" type="ORF">ABC765_09085</name>
</gene>
<feature type="transmembrane region" description="Helical" evidence="5">
    <location>
        <begin position="258"/>
        <end position="276"/>
    </location>
</feature>
<dbReference type="SUPFAM" id="SSF81340">
    <property type="entry name" value="Clc chloride channel"/>
    <property type="match status" value="2"/>
</dbReference>
<feature type="transmembrane region" description="Helical" evidence="5">
    <location>
        <begin position="347"/>
        <end position="373"/>
    </location>
</feature>
<dbReference type="RefSeq" id="WP_347980306.1">
    <property type="nucleotide sequence ID" value="NZ_CP154878.1"/>
</dbReference>
<dbReference type="PANTHER" id="PTHR43427:SF12">
    <property type="entry name" value="CHLORIDE TRANSPORTER"/>
    <property type="match status" value="1"/>
</dbReference>
<dbReference type="InterPro" id="IPR014743">
    <property type="entry name" value="Cl-channel_core"/>
</dbReference>
<dbReference type="KEGG" id="lalo:ABC765_09085"/>
<evidence type="ECO:0000256" key="4">
    <source>
        <dbReference type="ARBA" id="ARBA00023136"/>
    </source>
</evidence>
<keyword evidence="3 5" id="KW-1133">Transmembrane helix</keyword>
<evidence type="ECO:0000256" key="1">
    <source>
        <dbReference type="ARBA" id="ARBA00004141"/>
    </source>
</evidence>
<sequence length="413" mass="46755">MKAKTGLFLYALVLSGCIAMVAFAFLFTENGLWELLWQEIPRHLHDARYYRELLIIIGTCLLLIVKKHWGNVPHNAHSVMGELRQTHTVDYTQAWRNMVASLVVLAFGAGVGPEATLVGIVISYSIWEADKLRWVTKNQAAFQNAPLKQKLIMLCCPYRYLLSGKEENHLQQVVKHKKLFDGLLIVNGVALFWLMVQLTDQPSFITKVGASHWQVHELWLMPVLMAYGWLFGKIYRWLTQHLQDWLTRFWQPGLSARVVMAAAVMAFVAWYFPQLLFSGQHSLHWAVSLGLRESTLMLLGLAALKLFFLDVCLWGSWTGGNIFPIVFAALLNGFAIAQLLPANDTTLIVMLVGISSGISLLGNIWLAGIFMMLFFPTNLWPVAILLMLIWLAGQRLMKRFVKDKPISADKSGN</sequence>
<evidence type="ECO:0000313" key="6">
    <source>
        <dbReference type="EMBL" id="XBG95205.1"/>
    </source>
</evidence>
<evidence type="ECO:0000256" key="5">
    <source>
        <dbReference type="SAM" id="Phobius"/>
    </source>
</evidence>
<protein>
    <submittedName>
        <fullName evidence="6">Chloride channel protein</fullName>
    </submittedName>
</protein>
<dbReference type="AlphaFoldDB" id="A0AAU7C1F6"/>
<keyword evidence="2 5" id="KW-0812">Transmembrane</keyword>
<dbReference type="PROSITE" id="PS51257">
    <property type="entry name" value="PROKAR_LIPOPROTEIN"/>
    <property type="match status" value="1"/>
</dbReference>
<dbReference type="GO" id="GO:0015108">
    <property type="term" value="F:chloride transmembrane transporter activity"/>
    <property type="evidence" value="ECO:0007669"/>
    <property type="project" value="InterPro"/>
</dbReference>
<name>A0AAU7C1F6_9LACO</name>
<dbReference type="EMBL" id="CP154878">
    <property type="protein sequence ID" value="XBG95205.1"/>
    <property type="molecule type" value="Genomic_DNA"/>
</dbReference>
<dbReference type="Pfam" id="PF00654">
    <property type="entry name" value="Voltage_CLC"/>
    <property type="match status" value="1"/>
</dbReference>
<proteinExistence type="predicted"/>
<feature type="transmembrane region" description="Helical" evidence="5">
    <location>
        <begin position="218"/>
        <end position="238"/>
    </location>
</feature>